<sequence length="157" mass="18403">MRFALYLMLLVFAGMCDAETTVSYYKCVTDKSTIFSQHPCSNSAQQYTLTHSDPQAHIPSEQHFKTLNELERKQIIHNLKHALRAKKQHAAILGRKRDEAARKQQRRVTRLMNDDKRKATVKDVKKQLKSINKDYLQRVKVLNKEIAKIEKKLKRLQ</sequence>
<dbReference type="EMBL" id="JWIC01000003">
    <property type="protein sequence ID" value="KID58652.1"/>
    <property type="molecule type" value="Genomic_DNA"/>
</dbReference>
<evidence type="ECO:0000256" key="1">
    <source>
        <dbReference type="SAM" id="Coils"/>
    </source>
</evidence>
<name>A0A0C1QUP1_9GAMM</name>
<reference evidence="3 4" key="1">
    <citation type="submission" date="2014-12" db="EMBL/GenBank/DDBJ databases">
        <title>Draft Genome Sequence of Pseudoalteromonas luteoviolacea HI1.</title>
        <authorList>
            <person name="Asahina A.Y."/>
            <person name="Hadfield M.G."/>
        </authorList>
    </citation>
    <scope>NUCLEOTIDE SEQUENCE [LARGE SCALE GENOMIC DNA]</scope>
    <source>
        <strain evidence="3 4">HI1</strain>
    </source>
</reference>
<evidence type="ECO:0000313" key="3">
    <source>
        <dbReference type="EMBL" id="KID58652.1"/>
    </source>
</evidence>
<protein>
    <recommendedName>
        <fullName evidence="5">DUF4124 domain-containing protein</fullName>
    </recommendedName>
</protein>
<feature type="coiled-coil region" evidence="1">
    <location>
        <begin position="125"/>
        <end position="152"/>
    </location>
</feature>
<keyword evidence="1" id="KW-0175">Coiled coil</keyword>
<dbReference type="AlphaFoldDB" id="A0A0C1QUP1"/>
<gene>
    <name evidence="3" type="ORF">JF50_01920</name>
</gene>
<dbReference type="OrthoDB" id="6312994at2"/>
<dbReference type="Proteomes" id="UP000031327">
    <property type="component" value="Unassembled WGS sequence"/>
</dbReference>
<proteinExistence type="predicted"/>
<evidence type="ECO:0008006" key="5">
    <source>
        <dbReference type="Google" id="ProtNLM"/>
    </source>
</evidence>
<feature type="signal peptide" evidence="2">
    <location>
        <begin position="1"/>
        <end position="18"/>
    </location>
</feature>
<feature type="chain" id="PRO_5005425407" description="DUF4124 domain-containing protein" evidence="2">
    <location>
        <begin position="19"/>
        <end position="157"/>
    </location>
</feature>
<organism evidence="3 4">
    <name type="scientific">Pseudoalteromonas luteoviolacea</name>
    <dbReference type="NCBI Taxonomy" id="43657"/>
    <lineage>
        <taxon>Bacteria</taxon>
        <taxon>Pseudomonadati</taxon>
        <taxon>Pseudomonadota</taxon>
        <taxon>Gammaproteobacteria</taxon>
        <taxon>Alteromonadales</taxon>
        <taxon>Pseudoalteromonadaceae</taxon>
        <taxon>Pseudoalteromonas</taxon>
    </lineage>
</organism>
<accession>A0A0C1QUP1</accession>
<dbReference type="RefSeq" id="WP_039607823.1">
    <property type="nucleotide sequence ID" value="NZ_JWIC01000003.1"/>
</dbReference>
<evidence type="ECO:0000256" key="2">
    <source>
        <dbReference type="SAM" id="SignalP"/>
    </source>
</evidence>
<comment type="caution">
    <text evidence="3">The sequence shown here is derived from an EMBL/GenBank/DDBJ whole genome shotgun (WGS) entry which is preliminary data.</text>
</comment>
<evidence type="ECO:0000313" key="4">
    <source>
        <dbReference type="Proteomes" id="UP000031327"/>
    </source>
</evidence>
<keyword evidence="2" id="KW-0732">Signal</keyword>